<reference evidence="2 3" key="1">
    <citation type="submission" date="2024-06" db="EMBL/GenBank/DDBJ databases">
        <title>The Natural Products Discovery Center: Release of the First 8490 Sequenced Strains for Exploring Actinobacteria Biosynthetic Diversity.</title>
        <authorList>
            <person name="Kalkreuter E."/>
            <person name="Kautsar S.A."/>
            <person name="Yang D."/>
            <person name="Bader C.D."/>
            <person name="Teijaro C.N."/>
            <person name="Fluegel L."/>
            <person name="Davis C.M."/>
            <person name="Simpson J.R."/>
            <person name="Lauterbach L."/>
            <person name="Steele A.D."/>
            <person name="Gui C."/>
            <person name="Meng S."/>
            <person name="Li G."/>
            <person name="Viehrig K."/>
            <person name="Ye F."/>
            <person name="Su P."/>
            <person name="Kiefer A.F."/>
            <person name="Nichols A."/>
            <person name="Cepeda A.J."/>
            <person name="Yan W."/>
            <person name="Fan B."/>
            <person name="Jiang Y."/>
            <person name="Adhikari A."/>
            <person name="Zheng C.-J."/>
            <person name="Schuster L."/>
            <person name="Cowan T.M."/>
            <person name="Smanski M.J."/>
            <person name="Chevrette M.G."/>
            <person name="De Carvalho L.P.S."/>
            <person name="Shen B."/>
        </authorList>
    </citation>
    <scope>NUCLEOTIDE SEQUENCE [LARGE SCALE GENOMIC DNA]</scope>
    <source>
        <strain evidence="2 3">NPDC019434</strain>
    </source>
</reference>
<feature type="region of interest" description="Disordered" evidence="1">
    <location>
        <begin position="37"/>
        <end position="57"/>
    </location>
</feature>
<keyword evidence="3" id="KW-1185">Reference proteome</keyword>
<comment type="caution">
    <text evidence="2">The sequence shown here is derived from an EMBL/GenBank/DDBJ whole genome shotgun (WGS) entry which is preliminary data.</text>
</comment>
<accession>A0ABV2XE67</accession>
<proteinExistence type="predicted"/>
<evidence type="ECO:0000313" key="2">
    <source>
        <dbReference type="EMBL" id="MEU2124185.1"/>
    </source>
</evidence>
<protein>
    <submittedName>
        <fullName evidence="2">Uncharacterized protein</fullName>
    </submittedName>
</protein>
<dbReference type="Proteomes" id="UP001550535">
    <property type="component" value="Unassembled WGS sequence"/>
</dbReference>
<gene>
    <name evidence="2" type="ORF">ABZ507_20430</name>
</gene>
<evidence type="ECO:0000256" key="1">
    <source>
        <dbReference type="SAM" id="MobiDB-lite"/>
    </source>
</evidence>
<dbReference type="EMBL" id="JBEYBR010000053">
    <property type="protein sequence ID" value="MEU2124185.1"/>
    <property type="molecule type" value="Genomic_DNA"/>
</dbReference>
<name>A0ABV2XE67_9NOCA</name>
<dbReference type="RefSeq" id="WP_157114878.1">
    <property type="nucleotide sequence ID" value="NZ_JBEYBM010000008.1"/>
</dbReference>
<sequence>MPDAVVSVSDVLDAVHDRCPRADVGALLVTYQPGAASSADRTMRQRGITAASAASTS</sequence>
<evidence type="ECO:0000313" key="3">
    <source>
        <dbReference type="Proteomes" id="UP001550535"/>
    </source>
</evidence>
<organism evidence="2 3">
    <name type="scientific">Nocardia niwae</name>
    <dbReference type="NCBI Taxonomy" id="626084"/>
    <lineage>
        <taxon>Bacteria</taxon>
        <taxon>Bacillati</taxon>
        <taxon>Actinomycetota</taxon>
        <taxon>Actinomycetes</taxon>
        <taxon>Mycobacteriales</taxon>
        <taxon>Nocardiaceae</taxon>
        <taxon>Nocardia</taxon>
    </lineage>
</organism>